<feature type="region of interest" description="Disordered" evidence="1">
    <location>
        <begin position="34"/>
        <end position="65"/>
    </location>
</feature>
<sequence length="515" mass="57799">MAPPSPNEPRTELGKNFSKKIEVASLAIRASSVQSSLFPEQPPALPTIQHRPQRRAATDEDSDMRHLLDTTRSALMAVEKKGPASPKKAVTFSNTPVVHSIETFVDEDSEDSEKEEMDTETETETETEEDTDYDDEDEDEDEEENTERHHQSQQQELERHMEYDDEDNLMDVISGIASISSHPPPQQSQPPTSSPIFSAPSFNPQRRSFANLPHRLPRDEVLHELSRQRQYIPSMPSSSRNYSDPFLSRRSSTSMDHHLEPIENQIMQAIMRIKASTSQNQDKAHASVASSPPPSQPTPVHRQSVPGNSTLALLTKYPSLLSPQQRQHHAQHNHHSSNGTRVPMPPGTPPPTPPSQKPTLLPSVSPPPPPSTPPPQFPAPPPIEDEESITESETITQECHTPDDKKEKQNVLPSLPKQQFADFGVSLLGEMNRITSEKNVQQQKLQRDQVKQCTKKDSEKQQGPHVALTYKPASEKEKLMMTQTLEKKEDHDPPAATLVWRTVRADEKSHQRIAT</sequence>
<feature type="compositionally biased region" description="Basic and acidic residues" evidence="1">
    <location>
        <begin position="400"/>
        <end position="409"/>
    </location>
</feature>
<feature type="region of interest" description="Disordered" evidence="1">
    <location>
        <begin position="276"/>
        <end position="306"/>
    </location>
</feature>
<feature type="compositionally biased region" description="Polar residues" evidence="1">
    <location>
        <begin position="228"/>
        <end position="242"/>
    </location>
</feature>
<feature type="compositionally biased region" description="Basic residues" evidence="1">
    <location>
        <begin position="326"/>
        <end position="335"/>
    </location>
</feature>
<reference evidence="2 3" key="1">
    <citation type="submission" date="2016-07" db="EMBL/GenBank/DDBJ databases">
        <title>Pervasive Adenine N6-methylation of Active Genes in Fungi.</title>
        <authorList>
            <consortium name="DOE Joint Genome Institute"/>
            <person name="Mondo S.J."/>
            <person name="Dannebaum R.O."/>
            <person name="Kuo R.C."/>
            <person name="Labutti K."/>
            <person name="Haridas S."/>
            <person name="Kuo A."/>
            <person name="Salamov A."/>
            <person name="Ahrendt S.R."/>
            <person name="Lipzen A."/>
            <person name="Sullivan W."/>
            <person name="Andreopoulos W.B."/>
            <person name="Clum A."/>
            <person name="Lindquist E."/>
            <person name="Daum C."/>
            <person name="Ramamoorthy G.K."/>
            <person name="Gryganskyi A."/>
            <person name="Culley D."/>
            <person name="Magnuson J.K."/>
            <person name="James T.Y."/>
            <person name="O'Malley M.A."/>
            <person name="Stajich J.E."/>
            <person name="Spatafora J.W."/>
            <person name="Visel A."/>
            <person name="Grigoriev I.V."/>
        </authorList>
    </citation>
    <scope>NUCLEOTIDE SEQUENCE [LARGE SCALE GENOMIC DNA]</scope>
    <source>
        <strain evidence="2 3">NRRL 2496</strain>
    </source>
</reference>
<accession>A0A1X2H871</accession>
<organism evidence="2 3">
    <name type="scientific">Syncephalastrum racemosum</name>
    <name type="common">Filamentous fungus</name>
    <dbReference type="NCBI Taxonomy" id="13706"/>
    <lineage>
        <taxon>Eukaryota</taxon>
        <taxon>Fungi</taxon>
        <taxon>Fungi incertae sedis</taxon>
        <taxon>Mucoromycota</taxon>
        <taxon>Mucoromycotina</taxon>
        <taxon>Mucoromycetes</taxon>
        <taxon>Mucorales</taxon>
        <taxon>Syncephalastraceae</taxon>
        <taxon>Syncephalastrum</taxon>
    </lineage>
</organism>
<evidence type="ECO:0000313" key="3">
    <source>
        <dbReference type="Proteomes" id="UP000242180"/>
    </source>
</evidence>
<protein>
    <submittedName>
        <fullName evidence="2">Uncharacterized protein</fullName>
    </submittedName>
</protein>
<dbReference type="PRINTS" id="PR01217">
    <property type="entry name" value="PRICHEXTENSN"/>
</dbReference>
<keyword evidence="3" id="KW-1185">Reference proteome</keyword>
<feature type="compositionally biased region" description="Basic and acidic residues" evidence="1">
    <location>
        <begin position="216"/>
        <end position="227"/>
    </location>
</feature>
<comment type="caution">
    <text evidence="2">The sequence shown here is derived from an EMBL/GenBank/DDBJ whole genome shotgun (WGS) entry which is preliminary data.</text>
</comment>
<name>A0A1X2H871_SYNRA</name>
<evidence type="ECO:0000256" key="1">
    <source>
        <dbReference type="SAM" id="MobiDB-lite"/>
    </source>
</evidence>
<gene>
    <name evidence="2" type="ORF">BCR43DRAFT_332053</name>
</gene>
<evidence type="ECO:0000313" key="2">
    <source>
        <dbReference type="EMBL" id="ORY94756.1"/>
    </source>
</evidence>
<feature type="region of interest" description="Disordered" evidence="1">
    <location>
        <begin position="79"/>
        <end position="253"/>
    </location>
</feature>
<feature type="compositionally biased region" description="Pro residues" evidence="1">
    <location>
        <begin position="364"/>
        <end position="382"/>
    </location>
</feature>
<feature type="compositionally biased region" description="Acidic residues" evidence="1">
    <location>
        <begin position="104"/>
        <end position="145"/>
    </location>
</feature>
<feature type="compositionally biased region" description="Pro residues" evidence="1">
    <location>
        <begin position="343"/>
        <end position="356"/>
    </location>
</feature>
<dbReference type="AlphaFoldDB" id="A0A1X2H871"/>
<dbReference type="InParanoid" id="A0A1X2H871"/>
<feature type="region of interest" description="Disordered" evidence="1">
    <location>
        <begin position="322"/>
        <end position="414"/>
    </location>
</feature>
<dbReference type="Proteomes" id="UP000242180">
    <property type="component" value="Unassembled WGS sequence"/>
</dbReference>
<dbReference type="EMBL" id="MCGN01000007">
    <property type="protein sequence ID" value="ORY94756.1"/>
    <property type="molecule type" value="Genomic_DNA"/>
</dbReference>
<proteinExistence type="predicted"/>
<feature type="compositionally biased region" description="Basic and acidic residues" evidence="1">
    <location>
        <begin position="146"/>
        <end position="162"/>
    </location>
</feature>